<evidence type="ECO:0000256" key="1">
    <source>
        <dbReference type="ARBA" id="ARBA00023027"/>
    </source>
</evidence>
<gene>
    <name evidence="3" type="ORF">FAZ19_21030</name>
</gene>
<feature type="domain" description="NAD-dependent epimerase/dehydratase" evidence="2">
    <location>
        <begin position="6"/>
        <end position="270"/>
    </location>
</feature>
<keyword evidence="4" id="KW-1185">Reference proteome</keyword>
<accession>A0A4V5LX68</accession>
<dbReference type="InterPro" id="IPR036291">
    <property type="entry name" value="NAD(P)-bd_dom_sf"/>
</dbReference>
<protein>
    <submittedName>
        <fullName evidence="3">NAD-dependent epimerase</fullName>
    </submittedName>
</protein>
<dbReference type="PANTHER" id="PTHR43574">
    <property type="entry name" value="EPIMERASE-RELATED"/>
    <property type="match status" value="1"/>
</dbReference>
<dbReference type="Proteomes" id="UP000309872">
    <property type="component" value="Unassembled WGS sequence"/>
</dbReference>
<sequence>MEYKKILVTGAAGFIGFYLSKLLLEKGITVVGLDNINDYYDVNLKYARLQELGVKRTEAENWNQEVISDSYPSFKFVRMNLEDQDELSALFAREGFDAVINLAAQAGVRYSLENPMAYVDSNVVGFVNILEACRHHKISHLLYASSSSVYGENGKVPFSEDDRVDYPVSLYAATKKANELMAHTYSHLYQIPTSGLRFFTVYGPWGRPDMAPILFASAITEDRAIKVFNNGEMSRDFTYIDDIVNGIIITLNNPPVSKKEQPLYQVFNIGNGSPVSLMEFIETMEHNLGKVAKKNMLPMQSGDVPRTWADTTSLNALGYESKTSIQEGVQKFVAWFVGYNSK</sequence>
<dbReference type="Pfam" id="PF01370">
    <property type="entry name" value="Epimerase"/>
    <property type="match status" value="1"/>
</dbReference>
<reference evidence="3 4" key="1">
    <citation type="submission" date="2019-04" db="EMBL/GenBank/DDBJ databases">
        <title>Sphingobacterium olei sp. nov., isolated from oil-contaminated soil.</title>
        <authorList>
            <person name="Liu B."/>
        </authorList>
    </citation>
    <scope>NUCLEOTIDE SEQUENCE [LARGE SCALE GENOMIC DNA]</scope>
    <source>
        <strain evidence="3 4">Y3L14</strain>
    </source>
</reference>
<proteinExistence type="predicted"/>
<comment type="caution">
    <text evidence="3">The sequence shown here is derived from an EMBL/GenBank/DDBJ whole genome shotgun (WGS) entry which is preliminary data.</text>
</comment>
<evidence type="ECO:0000313" key="4">
    <source>
        <dbReference type="Proteomes" id="UP000309872"/>
    </source>
</evidence>
<dbReference type="InterPro" id="IPR001509">
    <property type="entry name" value="Epimerase_deHydtase"/>
</dbReference>
<evidence type="ECO:0000259" key="2">
    <source>
        <dbReference type="Pfam" id="PF01370"/>
    </source>
</evidence>
<dbReference type="PRINTS" id="PR01713">
    <property type="entry name" value="NUCEPIMERASE"/>
</dbReference>
<organism evidence="3 4">
    <name type="scientific">Sphingobacterium alkalisoli</name>
    <dbReference type="NCBI Taxonomy" id="1874115"/>
    <lineage>
        <taxon>Bacteria</taxon>
        <taxon>Pseudomonadati</taxon>
        <taxon>Bacteroidota</taxon>
        <taxon>Sphingobacteriia</taxon>
        <taxon>Sphingobacteriales</taxon>
        <taxon>Sphingobacteriaceae</taxon>
        <taxon>Sphingobacterium</taxon>
    </lineage>
</organism>
<keyword evidence="1" id="KW-0520">NAD</keyword>
<dbReference type="SUPFAM" id="SSF51735">
    <property type="entry name" value="NAD(P)-binding Rossmann-fold domains"/>
    <property type="match status" value="1"/>
</dbReference>
<dbReference type="AlphaFoldDB" id="A0A4V5LX68"/>
<dbReference type="OrthoDB" id="9801785at2"/>
<name>A0A4V5LX68_9SPHI</name>
<dbReference type="RefSeq" id="WP_136822743.1">
    <property type="nucleotide sequence ID" value="NZ_BMJX01000009.1"/>
</dbReference>
<evidence type="ECO:0000313" key="3">
    <source>
        <dbReference type="EMBL" id="TJY61389.1"/>
    </source>
</evidence>
<dbReference type="CDD" id="cd05253">
    <property type="entry name" value="UDP_GE_SDE_e"/>
    <property type="match status" value="1"/>
</dbReference>
<dbReference type="Gene3D" id="3.40.50.720">
    <property type="entry name" value="NAD(P)-binding Rossmann-like Domain"/>
    <property type="match status" value="1"/>
</dbReference>
<dbReference type="EMBL" id="SUKA01000009">
    <property type="protein sequence ID" value="TJY61389.1"/>
    <property type="molecule type" value="Genomic_DNA"/>
</dbReference>